<dbReference type="OrthoDB" id="9804774at2"/>
<dbReference type="PANTHER" id="PTHR42760:SF5">
    <property type="entry name" value="2-DEHYDRO-3-DEOXY-D-GLUCONATE 5-DEHYDROGENASE"/>
    <property type="match status" value="1"/>
</dbReference>
<dbReference type="PRINTS" id="PR00080">
    <property type="entry name" value="SDRFAMILY"/>
</dbReference>
<comment type="similarity">
    <text evidence="1 3">Belongs to the short-chain dehydrogenases/reductases (SDR) family.</text>
</comment>
<dbReference type="EC" id="1.1.1.127" evidence="4"/>
<name>A0A2X0V768_9GAMM</name>
<dbReference type="InterPro" id="IPR020904">
    <property type="entry name" value="Sc_DH/Rdtase_CS"/>
</dbReference>
<sequence>MHSLFDINGKKAIVTGGTRGLGYGMAEGLMEAGCEVCIVGSNAKTLDVAKGFCDRGFACHGVYADLSKRDEVFACFDKCLEALGGDLDILVTAHGIQRRESCENFLEKDWDDVINVNLNSVFFLCQRAANVMLKKGYGKIITIASMVSWFGGQTVPAYSAAKGGVTQLTKEMSNDLIARGINVNSIAPGYMATDMNEALLDKNNPRYMEITKRIPANRWGTGDDMKGTCIFLASHASDYLGGAIIPVDGGYLVK</sequence>
<evidence type="ECO:0000313" key="4">
    <source>
        <dbReference type="EMBL" id="SPT70294.1"/>
    </source>
</evidence>
<accession>A0A2X0V768</accession>
<dbReference type="Pfam" id="PF00106">
    <property type="entry name" value="adh_short"/>
    <property type="match status" value="1"/>
</dbReference>
<keyword evidence="5" id="KW-1185">Reference proteome</keyword>
<reference evidence="4 5" key="1">
    <citation type="submission" date="2018-06" db="EMBL/GenBank/DDBJ databases">
        <authorList>
            <consortium name="Pathogen Informatics"/>
            <person name="Doyle S."/>
        </authorList>
    </citation>
    <scope>NUCLEOTIDE SEQUENCE [LARGE SCALE GENOMIC DNA]</scope>
    <source>
        <strain evidence="4 5">NCTC13093</strain>
    </source>
</reference>
<dbReference type="GO" id="GO:0047001">
    <property type="term" value="F:2-dehydro-3-deoxy-D-gluconate 5-dehydrogenase activity"/>
    <property type="evidence" value="ECO:0007669"/>
    <property type="project" value="UniProtKB-EC"/>
</dbReference>
<dbReference type="InterPro" id="IPR036291">
    <property type="entry name" value="NAD(P)-bd_dom_sf"/>
</dbReference>
<evidence type="ECO:0000256" key="3">
    <source>
        <dbReference type="RuleBase" id="RU000363"/>
    </source>
</evidence>
<dbReference type="AlphaFoldDB" id="A0A2X0V768"/>
<dbReference type="InterPro" id="IPR002347">
    <property type="entry name" value="SDR_fam"/>
</dbReference>
<organism evidence="4 5">
    <name type="scientific">Anaerobiospirillum thomasii</name>
    <dbReference type="NCBI Taxonomy" id="179995"/>
    <lineage>
        <taxon>Bacteria</taxon>
        <taxon>Pseudomonadati</taxon>
        <taxon>Pseudomonadota</taxon>
        <taxon>Gammaproteobacteria</taxon>
        <taxon>Aeromonadales</taxon>
        <taxon>Succinivibrionaceae</taxon>
        <taxon>Anaerobiospirillum</taxon>
    </lineage>
</organism>
<dbReference type="Proteomes" id="UP000250086">
    <property type="component" value="Unassembled WGS sequence"/>
</dbReference>
<proteinExistence type="inferred from homology"/>
<protein>
    <submittedName>
        <fullName evidence="4">2-dehydro-3-deoxy-D-gluconate 5-dehydrogenase</fullName>
        <ecNumber evidence="4">1.1.1.127</ecNumber>
    </submittedName>
</protein>
<dbReference type="PROSITE" id="PS00061">
    <property type="entry name" value="ADH_SHORT"/>
    <property type="match status" value="1"/>
</dbReference>
<dbReference type="PRINTS" id="PR00081">
    <property type="entry name" value="GDHRDH"/>
</dbReference>
<evidence type="ECO:0000256" key="2">
    <source>
        <dbReference type="ARBA" id="ARBA00023002"/>
    </source>
</evidence>
<dbReference type="EMBL" id="UAPV01000001">
    <property type="protein sequence ID" value="SPT70294.1"/>
    <property type="molecule type" value="Genomic_DNA"/>
</dbReference>
<keyword evidence="2 4" id="KW-0560">Oxidoreductase</keyword>
<dbReference type="FunFam" id="3.40.50.720:FF:000084">
    <property type="entry name" value="Short-chain dehydrogenase reductase"/>
    <property type="match status" value="1"/>
</dbReference>
<evidence type="ECO:0000256" key="1">
    <source>
        <dbReference type="ARBA" id="ARBA00006484"/>
    </source>
</evidence>
<dbReference type="PANTHER" id="PTHR42760">
    <property type="entry name" value="SHORT-CHAIN DEHYDROGENASES/REDUCTASES FAMILY MEMBER"/>
    <property type="match status" value="1"/>
</dbReference>
<gene>
    <name evidence="4" type="primary">kduD</name>
    <name evidence="4" type="ORF">NCTC13093_01704</name>
</gene>
<evidence type="ECO:0000313" key="5">
    <source>
        <dbReference type="Proteomes" id="UP000250086"/>
    </source>
</evidence>
<dbReference type="RefSeq" id="WP_113744385.1">
    <property type="nucleotide sequence ID" value="NZ_UAPU01000005.1"/>
</dbReference>
<dbReference type="SUPFAM" id="SSF51735">
    <property type="entry name" value="NAD(P)-binding Rossmann-fold domains"/>
    <property type="match status" value="1"/>
</dbReference>
<dbReference type="Gene3D" id="3.40.50.720">
    <property type="entry name" value="NAD(P)-binding Rossmann-like Domain"/>
    <property type="match status" value="1"/>
</dbReference>